<evidence type="ECO:0000313" key="3">
    <source>
        <dbReference type="Proteomes" id="UP001606300"/>
    </source>
</evidence>
<dbReference type="NCBIfam" id="NF033537">
    <property type="entry name" value="lasso_biosyn_B2"/>
    <property type="match status" value="1"/>
</dbReference>
<proteinExistence type="predicted"/>
<dbReference type="EMBL" id="JBIGHY010000018">
    <property type="protein sequence ID" value="MFG6417209.1"/>
    <property type="molecule type" value="Genomic_DNA"/>
</dbReference>
<evidence type="ECO:0000313" key="2">
    <source>
        <dbReference type="EMBL" id="MFG6417209.1"/>
    </source>
</evidence>
<dbReference type="RefSeq" id="WP_394473268.1">
    <property type="nucleotide sequence ID" value="NZ_JBIGHY010000018.1"/>
</dbReference>
<dbReference type="InterPro" id="IPR032708">
    <property type="entry name" value="McjB_C"/>
</dbReference>
<gene>
    <name evidence="2" type="ORF">ACG02S_25260</name>
</gene>
<comment type="caution">
    <text evidence="2">The sequence shown here is derived from an EMBL/GenBank/DDBJ whole genome shotgun (WGS) entry which is preliminary data.</text>
</comment>
<dbReference type="Proteomes" id="UP001606300">
    <property type="component" value="Unassembled WGS sequence"/>
</dbReference>
<accession>A0ABW7EUM0</accession>
<dbReference type="InterPro" id="IPR053521">
    <property type="entry name" value="McjB-like"/>
</dbReference>
<keyword evidence="3" id="KW-1185">Reference proteome</keyword>
<sequence>MPLNAVQPPRFRLADHVRACRVDEQVILLDLRRNTYQSVGGARPAFMSDVIIDWPGGEVQPPQQASPEHTASVDTLVSMLSRNAMLCTADGVPPPRPQLSEPLESWRPSDNAILPSATWRDALRLGWSGATTAYWLRRHSLAEIAGNVVQLRGRAPGTDMPNADALDHEVSAYMRARPFVLTARDQCLHDSLTLIRFLAMRSLFPRWVIGVRTRPFAAHSWVQSGDMVLNDLHENVRAFHPILVV</sequence>
<reference evidence="2 3" key="1">
    <citation type="submission" date="2024-09" db="EMBL/GenBank/DDBJ databases">
        <title>Novel species of the genus Pelomonas and Roseateles isolated from streams.</title>
        <authorList>
            <person name="Lu H."/>
        </authorList>
    </citation>
    <scope>NUCLEOTIDE SEQUENCE [LARGE SCALE GENOMIC DNA]</scope>
    <source>
        <strain evidence="2 3">DC23W</strain>
    </source>
</reference>
<organism evidence="2 3">
    <name type="scientific">Pelomonas dachongensis</name>
    <dbReference type="NCBI Taxonomy" id="3299029"/>
    <lineage>
        <taxon>Bacteria</taxon>
        <taxon>Pseudomonadati</taxon>
        <taxon>Pseudomonadota</taxon>
        <taxon>Betaproteobacteria</taxon>
        <taxon>Burkholderiales</taxon>
        <taxon>Sphaerotilaceae</taxon>
        <taxon>Roseateles</taxon>
    </lineage>
</organism>
<dbReference type="Pfam" id="PF13471">
    <property type="entry name" value="Transglut_core3"/>
    <property type="match status" value="1"/>
</dbReference>
<evidence type="ECO:0000259" key="1">
    <source>
        <dbReference type="Pfam" id="PF13471"/>
    </source>
</evidence>
<protein>
    <submittedName>
        <fullName evidence="2">Lasso peptide biosynthesis B2 protein</fullName>
    </submittedName>
</protein>
<name>A0ABW7EUM0_9BURK</name>
<feature type="domain" description="Microcin J25-processing protein McjB C-terminal" evidence="1">
    <location>
        <begin position="138"/>
        <end position="243"/>
    </location>
</feature>